<feature type="transmembrane region" description="Helical" evidence="9">
    <location>
        <begin position="88"/>
        <end position="108"/>
    </location>
</feature>
<dbReference type="PANTHER" id="PTHR32507:SF7">
    <property type="entry name" value="K(+)_H(+) ANTIPORTER NHAP2"/>
    <property type="match status" value="1"/>
</dbReference>
<feature type="transmembrane region" description="Helical" evidence="9">
    <location>
        <begin position="272"/>
        <end position="290"/>
    </location>
</feature>
<dbReference type="Proteomes" id="UP000195514">
    <property type="component" value="Chromosome I"/>
</dbReference>
<keyword evidence="12" id="KW-1185">Reference proteome</keyword>
<dbReference type="InterPro" id="IPR036721">
    <property type="entry name" value="RCK_C_sf"/>
</dbReference>
<keyword evidence="4" id="KW-1003">Cell membrane</keyword>
<dbReference type="GO" id="GO:0008324">
    <property type="term" value="F:monoatomic cation transmembrane transporter activity"/>
    <property type="evidence" value="ECO:0007669"/>
    <property type="project" value="InterPro"/>
</dbReference>
<dbReference type="PANTHER" id="PTHR32507">
    <property type="entry name" value="NA(+)/H(+) ANTIPORTER 1"/>
    <property type="match status" value="1"/>
</dbReference>
<dbReference type="SUPFAM" id="SSF116726">
    <property type="entry name" value="TrkA C-terminal domain-like"/>
    <property type="match status" value="1"/>
</dbReference>
<evidence type="ECO:0000256" key="2">
    <source>
        <dbReference type="ARBA" id="ARBA00022448"/>
    </source>
</evidence>
<keyword evidence="3" id="KW-0050">Antiport</keyword>
<dbReference type="EMBL" id="LT859958">
    <property type="protein sequence ID" value="SMX55081.1"/>
    <property type="molecule type" value="Genomic_DNA"/>
</dbReference>
<accession>A0A1Y6K5X0</accession>
<protein>
    <submittedName>
        <fullName evidence="11">K(+)/H(+) antiporter NhaP2</fullName>
    </submittedName>
</protein>
<evidence type="ECO:0000256" key="5">
    <source>
        <dbReference type="ARBA" id="ARBA00022692"/>
    </source>
</evidence>
<dbReference type="Pfam" id="PF02080">
    <property type="entry name" value="TrkA_C"/>
    <property type="match status" value="1"/>
</dbReference>
<dbReference type="Gene3D" id="1.20.1530.20">
    <property type="match status" value="1"/>
</dbReference>
<evidence type="ECO:0000313" key="11">
    <source>
        <dbReference type="EMBL" id="SMX55081.1"/>
    </source>
</evidence>
<name>A0A1Y6K5X0_9CHLR</name>
<dbReference type="GO" id="GO:0015297">
    <property type="term" value="F:antiporter activity"/>
    <property type="evidence" value="ECO:0007669"/>
    <property type="project" value="UniProtKB-KW"/>
</dbReference>
<feature type="transmembrane region" description="Helical" evidence="9">
    <location>
        <begin position="332"/>
        <end position="354"/>
    </location>
</feature>
<evidence type="ECO:0000256" key="7">
    <source>
        <dbReference type="ARBA" id="ARBA00023065"/>
    </source>
</evidence>
<evidence type="ECO:0000259" key="10">
    <source>
        <dbReference type="PROSITE" id="PS51202"/>
    </source>
</evidence>
<dbReference type="InterPro" id="IPR038770">
    <property type="entry name" value="Na+/solute_symporter_sf"/>
</dbReference>
<evidence type="ECO:0000256" key="4">
    <source>
        <dbReference type="ARBA" id="ARBA00022475"/>
    </source>
</evidence>
<feature type="transmembrane region" description="Helical" evidence="9">
    <location>
        <begin position="215"/>
        <end position="236"/>
    </location>
</feature>
<feature type="transmembrane region" description="Helical" evidence="9">
    <location>
        <begin position="242"/>
        <end position="260"/>
    </location>
</feature>
<keyword evidence="8 9" id="KW-0472">Membrane</keyword>
<reference evidence="12" key="1">
    <citation type="submission" date="2017-05" db="EMBL/GenBank/DDBJ databases">
        <authorList>
            <person name="Kirkegaard R."/>
            <person name="Mcilroy J S."/>
        </authorList>
    </citation>
    <scope>NUCLEOTIDE SEQUENCE [LARGE SCALE GENOMIC DNA]</scope>
</reference>
<evidence type="ECO:0000256" key="3">
    <source>
        <dbReference type="ARBA" id="ARBA00022449"/>
    </source>
</evidence>
<dbReference type="NCBIfam" id="NF003715">
    <property type="entry name" value="PRK05326.1-2"/>
    <property type="match status" value="1"/>
</dbReference>
<dbReference type="GO" id="GO:0005886">
    <property type="term" value="C:plasma membrane"/>
    <property type="evidence" value="ECO:0007669"/>
    <property type="project" value="UniProtKB-SubCell"/>
</dbReference>
<feature type="transmembrane region" description="Helical" evidence="9">
    <location>
        <begin position="360"/>
        <end position="384"/>
    </location>
</feature>
<dbReference type="KEGG" id="abat:CFX1CAM_2016"/>
<evidence type="ECO:0000313" key="12">
    <source>
        <dbReference type="Proteomes" id="UP000195514"/>
    </source>
</evidence>
<evidence type="ECO:0000256" key="8">
    <source>
        <dbReference type="ARBA" id="ARBA00023136"/>
    </source>
</evidence>
<dbReference type="InterPro" id="IPR006153">
    <property type="entry name" value="Cation/H_exchanger_TM"/>
</dbReference>
<dbReference type="RefSeq" id="WP_197687127.1">
    <property type="nucleotide sequence ID" value="NZ_LT859958.1"/>
</dbReference>
<dbReference type="AlphaFoldDB" id="A0A1Y6K5X0"/>
<comment type="subcellular location">
    <subcellularLocation>
        <location evidence="1">Cell membrane</location>
        <topology evidence="1">Multi-pass membrane protein</topology>
    </subcellularLocation>
</comment>
<organism evidence="11 12">
    <name type="scientific">Candidatus Brevifilum fermentans</name>
    <dbReference type="NCBI Taxonomy" id="1986204"/>
    <lineage>
        <taxon>Bacteria</taxon>
        <taxon>Bacillati</taxon>
        <taxon>Chloroflexota</taxon>
        <taxon>Anaerolineae</taxon>
        <taxon>Anaerolineales</taxon>
        <taxon>Anaerolineaceae</taxon>
        <taxon>Candidatus Brevifilum</taxon>
    </lineage>
</organism>
<dbReference type="GO" id="GO:0006813">
    <property type="term" value="P:potassium ion transport"/>
    <property type="evidence" value="ECO:0007669"/>
    <property type="project" value="InterPro"/>
</dbReference>
<keyword evidence="5 9" id="KW-0812">Transmembrane</keyword>
<sequence>MEITVYVVVAVLLSLSVFSSKLSDRFGIPAILLFLILGMLAGSEGIGGIHFDDPNLAQTLSIFAFVLILFSGGFHTKWKDSRPVMIESFSLATVGVLLTAVIVGLFAWRVLGLTLLEGLLLGSMMSSTDAAAVFSVLRSKGVSLKGNLKPLLELESGSNDPMAMFLTIGLIELIKNPASSLFSMVLLFFQQMVIGAILGYLMGRLVALILNRIKLGYNGLYPVLSLGSVFLTFWMASLINGSGFLAVFIMGIVMNTVDLVHKRTLQRFHDGIGWLMQSALFLSLGLFIFPSRLIPVLGVSLLISLVLFFIARPLSVFLTLIPNAMSIKEKVLISWVGLRGAAPIILATFPMVAGLEQSDLFYNVIFVVVLTSLLIQGTSLPFVARWLKLDKPIISTPLYPLEYQPVPGMESELTRLVVQPNSRVINQTIDVLNLPEQFLITLIERNQDFIVPHGGTVLQANDTLLALTDPRSLNQVQERFNFLQLEIE</sequence>
<feature type="transmembrane region" description="Helical" evidence="9">
    <location>
        <begin position="181"/>
        <end position="203"/>
    </location>
</feature>
<feature type="domain" description="RCK C-terminal" evidence="10">
    <location>
        <begin position="401"/>
        <end position="482"/>
    </location>
</feature>
<dbReference type="NCBIfam" id="NF003716">
    <property type="entry name" value="PRK05326.1-3"/>
    <property type="match status" value="1"/>
</dbReference>
<evidence type="ECO:0000256" key="9">
    <source>
        <dbReference type="SAM" id="Phobius"/>
    </source>
</evidence>
<keyword evidence="7" id="KW-0406">Ion transport</keyword>
<dbReference type="Pfam" id="PF00999">
    <property type="entry name" value="Na_H_Exchanger"/>
    <property type="match status" value="1"/>
</dbReference>
<gene>
    <name evidence="11" type="primary">nhaP</name>
    <name evidence="11" type="ORF">CFX1CAM_2016</name>
</gene>
<evidence type="ECO:0000256" key="6">
    <source>
        <dbReference type="ARBA" id="ARBA00022989"/>
    </source>
</evidence>
<feature type="transmembrane region" description="Helical" evidence="9">
    <location>
        <begin position="30"/>
        <end position="51"/>
    </location>
</feature>
<dbReference type="InterPro" id="IPR006037">
    <property type="entry name" value="RCK_C"/>
</dbReference>
<proteinExistence type="predicted"/>
<keyword evidence="6 9" id="KW-1133">Transmembrane helix</keyword>
<evidence type="ECO:0000256" key="1">
    <source>
        <dbReference type="ARBA" id="ARBA00004651"/>
    </source>
</evidence>
<feature type="transmembrane region" description="Helical" evidence="9">
    <location>
        <begin position="6"/>
        <end position="23"/>
    </location>
</feature>
<dbReference type="PROSITE" id="PS51202">
    <property type="entry name" value="RCK_C"/>
    <property type="match status" value="1"/>
</dbReference>
<feature type="transmembrane region" description="Helical" evidence="9">
    <location>
        <begin position="296"/>
        <end position="320"/>
    </location>
</feature>
<keyword evidence="2" id="KW-0813">Transport</keyword>
<feature type="transmembrane region" description="Helical" evidence="9">
    <location>
        <begin position="57"/>
        <end position="76"/>
    </location>
</feature>
<dbReference type="Gene3D" id="3.30.70.1450">
    <property type="entry name" value="Regulator of K+ conductance, C-terminal domain"/>
    <property type="match status" value="1"/>
</dbReference>
<dbReference type="GO" id="GO:1902600">
    <property type="term" value="P:proton transmembrane transport"/>
    <property type="evidence" value="ECO:0007669"/>
    <property type="project" value="InterPro"/>
</dbReference>